<proteinExistence type="predicted"/>
<dbReference type="InterPro" id="IPR022770">
    <property type="entry name" value="IucA/IucC-like_C"/>
</dbReference>
<protein>
    <recommendedName>
        <fullName evidence="1">Aerobactin siderophore biosynthesis IucA/IucC-like C-terminal domain-containing protein</fullName>
    </recommendedName>
</protein>
<dbReference type="GO" id="GO:0003824">
    <property type="term" value="F:catalytic activity"/>
    <property type="evidence" value="ECO:0007669"/>
    <property type="project" value="UniProtKB-ARBA"/>
</dbReference>
<evidence type="ECO:0000259" key="1">
    <source>
        <dbReference type="Pfam" id="PF06276"/>
    </source>
</evidence>
<evidence type="ECO:0000313" key="2">
    <source>
        <dbReference type="EMBL" id="BBP88404.1"/>
    </source>
</evidence>
<gene>
    <name evidence="2" type="ORF">BsIDN1_20220</name>
</gene>
<dbReference type="Gene3D" id="1.10.510.40">
    <property type="match status" value="1"/>
</dbReference>
<reference evidence="2 3" key="1">
    <citation type="submission" date="2019-12" db="EMBL/GenBank/DDBJ databases">
        <title>Full genome sequence of a Bacillus safensis strain isolated from commercially available natto in Indonesia.</title>
        <authorList>
            <person name="Yoshida M."/>
            <person name="Uomi M."/>
            <person name="Waturangi D."/>
            <person name="Ekaputri J.J."/>
            <person name="Setiamarga D.H.E."/>
        </authorList>
    </citation>
    <scope>NUCLEOTIDE SEQUENCE [LARGE SCALE GENOMIC DNA]</scope>
    <source>
        <strain evidence="2 3">IDN1</strain>
    </source>
</reference>
<dbReference type="EMBL" id="AP021906">
    <property type="protein sequence ID" value="BBP88404.1"/>
    <property type="molecule type" value="Genomic_DNA"/>
</dbReference>
<evidence type="ECO:0000313" key="3">
    <source>
        <dbReference type="Proteomes" id="UP000464658"/>
    </source>
</evidence>
<dbReference type="Pfam" id="PF06276">
    <property type="entry name" value="FhuF"/>
    <property type="match status" value="1"/>
</dbReference>
<sequence>MAIKDFVDDVNISDQPLPELASLEEDLREVLRSEPPEGLVQFIFTGLFICNLRYVSNVLDNHNLLEKRLFGVCLLKKFSSIKINSRS</sequence>
<accession>A0A5S9M8C1</accession>
<dbReference type="AlphaFoldDB" id="A0A5S9M8C1"/>
<organism evidence="2 3">
    <name type="scientific">Bacillus safensis</name>
    <dbReference type="NCBI Taxonomy" id="561879"/>
    <lineage>
        <taxon>Bacteria</taxon>
        <taxon>Bacillati</taxon>
        <taxon>Bacillota</taxon>
        <taxon>Bacilli</taxon>
        <taxon>Bacillales</taxon>
        <taxon>Bacillaceae</taxon>
        <taxon>Bacillus</taxon>
    </lineage>
</organism>
<dbReference type="Proteomes" id="UP000464658">
    <property type="component" value="Chromosome"/>
</dbReference>
<name>A0A5S9M8C1_BACIA</name>
<feature type="domain" description="Aerobactin siderophore biosynthesis IucA/IucC-like C-terminal" evidence="1">
    <location>
        <begin position="1"/>
        <end position="70"/>
    </location>
</feature>